<dbReference type="Proteomes" id="UP001432027">
    <property type="component" value="Unassembled WGS sequence"/>
</dbReference>
<feature type="region of interest" description="Disordered" evidence="1">
    <location>
        <begin position="184"/>
        <end position="203"/>
    </location>
</feature>
<protein>
    <submittedName>
        <fullName evidence="2">Uncharacterized protein</fullName>
    </submittedName>
</protein>
<dbReference type="EMBL" id="BTSX01000004">
    <property type="protein sequence ID" value="GMS96891.1"/>
    <property type="molecule type" value="Genomic_DNA"/>
</dbReference>
<keyword evidence="3" id="KW-1185">Reference proteome</keyword>
<feature type="region of interest" description="Disordered" evidence="1">
    <location>
        <begin position="501"/>
        <end position="569"/>
    </location>
</feature>
<comment type="caution">
    <text evidence="2">The sequence shown here is derived from an EMBL/GenBank/DDBJ whole genome shotgun (WGS) entry which is preliminary data.</text>
</comment>
<feature type="compositionally biased region" description="Low complexity" evidence="1">
    <location>
        <begin position="501"/>
        <end position="554"/>
    </location>
</feature>
<feature type="non-terminal residue" evidence="2">
    <location>
        <position position="1"/>
    </location>
</feature>
<reference evidence="2" key="1">
    <citation type="submission" date="2023-10" db="EMBL/GenBank/DDBJ databases">
        <title>Genome assembly of Pristionchus species.</title>
        <authorList>
            <person name="Yoshida K."/>
            <person name="Sommer R.J."/>
        </authorList>
    </citation>
    <scope>NUCLEOTIDE SEQUENCE</scope>
    <source>
        <strain evidence="2">RS0144</strain>
    </source>
</reference>
<evidence type="ECO:0000313" key="3">
    <source>
        <dbReference type="Proteomes" id="UP001432027"/>
    </source>
</evidence>
<gene>
    <name evidence="2" type="ORF">PENTCL1PPCAC_19066</name>
</gene>
<proteinExistence type="predicted"/>
<dbReference type="AlphaFoldDB" id="A0AAV5TRD1"/>
<evidence type="ECO:0000313" key="2">
    <source>
        <dbReference type="EMBL" id="GMS96891.1"/>
    </source>
</evidence>
<name>A0AAV5TRD1_9BILA</name>
<accession>A0AAV5TRD1</accession>
<evidence type="ECO:0000256" key="1">
    <source>
        <dbReference type="SAM" id="MobiDB-lite"/>
    </source>
</evidence>
<sequence>SSQEAGAFVQAPLASVQQPQLSQYFFPQQQLQQQQYVQYQKIMRENYREVNNLHLGTILVTEPSPFQPQAQTQQFYYPQKLQQQQQQTFYYPYQPYQQLQYAPVQPVQPAFEMSPKLTIPTGLLRHHINTSSDEPSVFAMSYNPETGVKVATINGRKVFAYKQRFPGAPKESVEIVENGDVNTSGNPVVVRPSNVASTTENDKGEKTKNVWFDDKDDPMVKIEKEPVAGAAVSTTTVDPNLPVVSQDGDESTTTAATSTTTEAAATTTAAIASDVVTVTPVPAAAAADATTTTAIPVTAAAAAVGVVSTTPAAPGIYPVPTTTPLVPGEAFFAAQNPLYAANVAAFSARYPQYFPTRFAAKGYQVPEIGTISEPRRNHGTNFPVQVTPVPVVAGASGMSQVHPVYAQSAISTTAPVSQAFPQYVAAQQPLAVPQVPQFSLNAQYLQSTALPVAAAQQQYLSTLPVPISPALSFSPVPQQYLQPVQQPQQINQRLQFVQQPQQQQYLQPTTPQPVPQYAQPTAQPQYLPQPQVTQQPQQQYLQPVQHQQQYQQPRYPAPAAPVHQQVSLQ</sequence>
<organism evidence="2 3">
    <name type="scientific">Pristionchus entomophagus</name>
    <dbReference type="NCBI Taxonomy" id="358040"/>
    <lineage>
        <taxon>Eukaryota</taxon>
        <taxon>Metazoa</taxon>
        <taxon>Ecdysozoa</taxon>
        <taxon>Nematoda</taxon>
        <taxon>Chromadorea</taxon>
        <taxon>Rhabditida</taxon>
        <taxon>Rhabditina</taxon>
        <taxon>Diplogasteromorpha</taxon>
        <taxon>Diplogasteroidea</taxon>
        <taxon>Neodiplogasteridae</taxon>
        <taxon>Pristionchus</taxon>
    </lineage>
</organism>